<dbReference type="InterPro" id="IPR012349">
    <property type="entry name" value="Split_barrel_FMN-bd"/>
</dbReference>
<comment type="catalytic activity">
    <reaction evidence="2">
        <text>oxidized coenzyme F420-(gamma-L-Glu)(n) + a quinol + H(+) = reduced coenzyme F420-(gamma-L-Glu)(n) + a quinone</text>
        <dbReference type="Rhea" id="RHEA:39663"/>
        <dbReference type="Rhea" id="RHEA-COMP:12939"/>
        <dbReference type="Rhea" id="RHEA-COMP:14378"/>
        <dbReference type="ChEBI" id="CHEBI:15378"/>
        <dbReference type="ChEBI" id="CHEBI:24646"/>
        <dbReference type="ChEBI" id="CHEBI:132124"/>
        <dbReference type="ChEBI" id="CHEBI:133980"/>
        <dbReference type="ChEBI" id="CHEBI:139511"/>
    </reaction>
</comment>
<dbReference type="PANTHER" id="PTHR39428">
    <property type="entry name" value="F420H(2)-DEPENDENT QUINONE REDUCTASE RV1261C"/>
    <property type="match status" value="1"/>
</dbReference>
<name>A0A1A9AAZ8_9ACTN</name>
<evidence type="ECO:0000313" key="3">
    <source>
        <dbReference type="EMBL" id="SBT53328.1"/>
    </source>
</evidence>
<organism evidence="3 4">
    <name type="scientific">Micromonospora auratinigra</name>
    <dbReference type="NCBI Taxonomy" id="261654"/>
    <lineage>
        <taxon>Bacteria</taxon>
        <taxon>Bacillati</taxon>
        <taxon>Actinomycetota</taxon>
        <taxon>Actinomycetes</taxon>
        <taxon>Micromonosporales</taxon>
        <taxon>Micromonosporaceae</taxon>
        <taxon>Micromonospora</taxon>
    </lineage>
</organism>
<dbReference type="Pfam" id="PF04075">
    <property type="entry name" value="F420H2_quin_red"/>
    <property type="match status" value="1"/>
</dbReference>
<dbReference type="PATRIC" id="fig|261654.4.peg.6137"/>
<dbReference type="GO" id="GO:0005886">
    <property type="term" value="C:plasma membrane"/>
    <property type="evidence" value="ECO:0007669"/>
    <property type="project" value="TreeGrafter"/>
</dbReference>
<dbReference type="SUPFAM" id="SSF50475">
    <property type="entry name" value="FMN-binding split barrel"/>
    <property type="match status" value="1"/>
</dbReference>
<dbReference type="Proteomes" id="UP000199385">
    <property type="component" value="Chromosome I"/>
</dbReference>
<dbReference type="GO" id="GO:0070967">
    <property type="term" value="F:coenzyme F420 binding"/>
    <property type="evidence" value="ECO:0007669"/>
    <property type="project" value="TreeGrafter"/>
</dbReference>
<dbReference type="AlphaFoldDB" id="A0A1A9AAZ8"/>
<proteinExistence type="inferred from homology"/>
<dbReference type="STRING" id="261654.GA0070611_6065"/>
<accession>A0A1A9AAZ8</accession>
<dbReference type="NCBIfam" id="TIGR00026">
    <property type="entry name" value="hi_GC_TIGR00026"/>
    <property type="match status" value="1"/>
</dbReference>
<dbReference type="PANTHER" id="PTHR39428:SF1">
    <property type="entry name" value="F420H(2)-DEPENDENT QUINONE REDUCTASE RV1261C"/>
    <property type="match status" value="1"/>
</dbReference>
<evidence type="ECO:0000256" key="2">
    <source>
        <dbReference type="ARBA" id="ARBA00049106"/>
    </source>
</evidence>
<gene>
    <name evidence="3" type="ORF">GA0070611_6065</name>
</gene>
<dbReference type="Gene3D" id="2.30.110.10">
    <property type="entry name" value="Electron Transport, Fmn-binding Protein, Chain A"/>
    <property type="match status" value="1"/>
</dbReference>
<dbReference type="EMBL" id="LT594323">
    <property type="protein sequence ID" value="SBT53328.1"/>
    <property type="molecule type" value="Genomic_DNA"/>
</dbReference>
<dbReference type="InterPro" id="IPR004378">
    <property type="entry name" value="F420H2_quin_Rdtase"/>
</dbReference>
<evidence type="ECO:0000256" key="1">
    <source>
        <dbReference type="ARBA" id="ARBA00008710"/>
    </source>
</evidence>
<protein>
    <submittedName>
        <fullName evidence="3">Deazaflavin-dependent oxidoreductase, nitroreductase family</fullName>
    </submittedName>
</protein>
<keyword evidence="4" id="KW-1185">Reference proteome</keyword>
<evidence type="ECO:0000313" key="4">
    <source>
        <dbReference type="Proteomes" id="UP000199385"/>
    </source>
</evidence>
<dbReference type="GO" id="GO:0016491">
    <property type="term" value="F:oxidoreductase activity"/>
    <property type="evidence" value="ECO:0007669"/>
    <property type="project" value="InterPro"/>
</dbReference>
<reference evidence="4" key="1">
    <citation type="submission" date="2016-06" db="EMBL/GenBank/DDBJ databases">
        <authorList>
            <person name="Varghese N."/>
            <person name="Submissions Spin"/>
        </authorList>
    </citation>
    <scope>NUCLEOTIDE SEQUENCE [LARGE SCALE GENOMIC DNA]</scope>
    <source>
        <strain evidence="4">DSM 44815</strain>
    </source>
</reference>
<comment type="similarity">
    <text evidence="1">Belongs to the F420H(2)-dependent quinone reductase family.</text>
</comment>
<sequence>MSFPGRSRHTGLVSTLGSLTRRLGHQKWFAATMRLLVPADRLVGRLTKGRVVAFGLIPSLVITTTGRRSGKPRSNPLLYVPDGDGYVVIGSNWGQQHQPAWSLNLLAQPAAEIDVKGRRIPVHAELITGEERERLFARLVDEWPAYRTYVERAGGREIRVFRLVPVDAPDPA</sequence>